<dbReference type="AlphaFoldDB" id="A0A3S4ZY90"/>
<keyword evidence="2" id="KW-1185">Reference proteome</keyword>
<comment type="caution">
    <text evidence="1">The sequence shown here is derived from an EMBL/GenBank/DDBJ whole genome shotgun (WGS) entry which is preliminary data.</text>
</comment>
<sequence length="104" mass="11374">MLQVYNFSMLRRRLNTPGLPVTGAGCFLIPGPTGKSIKSARLAKYRKPSGTRIRKRKEVDVRKYSPSALMVDEIIHISDPSQTVADASAPESASKQVGVSFNLL</sequence>
<dbReference type="Proteomes" id="UP000784294">
    <property type="component" value="Unassembled WGS sequence"/>
</dbReference>
<proteinExistence type="predicted"/>
<dbReference type="EMBL" id="CAAALY010058318">
    <property type="protein sequence ID" value="VEL22770.1"/>
    <property type="molecule type" value="Genomic_DNA"/>
</dbReference>
<accession>A0A3S4ZY90</accession>
<organism evidence="1 2">
    <name type="scientific">Protopolystoma xenopodis</name>
    <dbReference type="NCBI Taxonomy" id="117903"/>
    <lineage>
        <taxon>Eukaryota</taxon>
        <taxon>Metazoa</taxon>
        <taxon>Spiralia</taxon>
        <taxon>Lophotrochozoa</taxon>
        <taxon>Platyhelminthes</taxon>
        <taxon>Monogenea</taxon>
        <taxon>Polyopisthocotylea</taxon>
        <taxon>Polystomatidea</taxon>
        <taxon>Polystomatidae</taxon>
        <taxon>Protopolystoma</taxon>
    </lineage>
</organism>
<evidence type="ECO:0000313" key="2">
    <source>
        <dbReference type="Proteomes" id="UP000784294"/>
    </source>
</evidence>
<evidence type="ECO:0000313" key="1">
    <source>
        <dbReference type="EMBL" id="VEL22770.1"/>
    </source>
</evidence>
<reference evidence="1" key="1">
    <citation type="submission" date="2018-11" db="EMBL/GenBank/DDBJ databases">
        <authorList>
            <consortium name="Pathogen Informatics"/>
        </authorList>
    </citation>
    <scope>NUCLEOTIDE SEQUENCE</scope>
</reference>
<name>A0A3S4ZY90_9PLAT</name>
<gene>
    <name evidence="1" type="ORF">PXEA_LOCUS16210</name>
</gene>
<protein>
    <submittedName>
        <fullName evidence="1">Uncharacterized protein</fullName>
    </submittedName>
</protein>